<gene>
    <name evidence="1" type="ORF">ELQ90_05365</name>
</gene>
<organism evidence="1 2">
    <name type="scientific">Labedella phragmitis</name>
    <dbReference type="NCBI Taxonomy" id="2498849"/>
    <lineage>
        <taxon>Bacteria</taxon>
        <taxon>Bacillati</taxon>
        <taxon>Actinomycetota</taxon>
        <taxon>Actinomycetes</taxon>
        <taxon>Micrococcales</taxon>
        <taxon>Microbacteriaceae</taxon>
        <taxon>Labedella</taxon>
    </lineage>
</organism>
<dbReference type="InterPro" id="IPR013320">
    <property type="entry name" value="ConA-like_dom_sf"/>
</dbReference>
<comment type="caution">
    <text evidence="1">The sequence shown here is derived from an EMBL/GenBank/DDBJ whole genome shotgun (WGS) entry which is preliminary data.</text>
</comment>
<dbReference type="OrthoDB" id="9814707at2"/>
<proteinExistence type="predicted"/>
<sequence length="200" mass="21256">MTAEHAAAERTVEWTEGRWTTTPTAVVESTDGLLVTATEGSDAWRVTSYGFVHDTEHALVTTLDEGRAVEVTFSAEFSGEFDQAGVFVRAAEDVWIKAGVEYADGALGVGAVVTNGVSDWSIGPVPEWAGRPITVRASRSGDAVTIRARAGDEPFRLLRVAPFPEAAAVEAGPFCCAPTRSGLEVLFRSWVETGADASLH</sequence>
<name>A0A444PUK9_9MICO</name>
<dbReference type="PANTHER" id="PTHR35332">
    <property type="entry name" value="REGULATION OF ENOLASE PROTEIN 1"/>
    <property type="match status" value="1"/>
</dbReference>
<dbReference type="AlphaFoldDB" id="A0A444PUK9"/>
<dbReference type="Gene3D" id="2.60.120.200">
    <property type="match status" value="1"/>
</dbReference>
<dbReference type="RefSeq" id="WP_128494257.1">
    <property type="nucleotide sequence ID" value="NZ_RZNB01000002.1"/>
</dbReference>
<dbReference type="PANTHER" id="PTHR35332:SF2">
    <property type="entry name" value="REGULATION OF ENOLASE PROTEIN 1"/>
    <property type="match status" value="1"/>
</dbReference>
<evidence type="ECO:0000313" key="2">
    <source>
        <dbReference type="Proteomes" id="UP000288547"/>
    </source>
</evidence>
<protein>
    <submittedName>
        <fullName evidence="1">DUF1349 domain-containing protein</fullName>
    </submittedName>
</protein>
<dbReference type="Pfam" id="PF07081">
    <property type="entry name" value="DUF1349"/>
    <property type="match status" value="1"/>
</dbReference>
<reference evidence="1 2" key="1">
    <citation type="submission" date="2018-12" db="EMBL/GenBank/DDBJ databases">
        <authorList>
            <person name="Li F."/>
        </authorList>
    </citation>
    <scope>NUCLEOTIDE SEQUENCE [LARGE SCALE GENOMIC DNA]</scope>
    <source>
        <strain evidence="1 2">11W25H-1</strain>
    </source>
</reference>
<dbReference type="EMBL" id="RZNB01000002">
    <property type="protein sequence ID" value="RWZ51541.1"/>
    <property type="molecule type" value="Genomic_DNA"/>
</dbReference>
<dbReference type="SUPFAM" id="SSF49899">
    <property type="entry name" value="Concanavalin A-like lectins/glucanases"/>
    <property type="match status" value="1"/>
</dbReference>
<keyword evidence="2" id="KW-1185">Reference proteome</keyword>
<dbReference type="Proteomes" id="UP000288547">
    <property type="component" value="Unassembled WGS sequence"/>
</dbReference>
<dbReference type="InterPro" id="IPR009784">
    <property type="entry name" value="DUF1349"/>
</dbReference>
<accession>A0A444PUK9</accession>
<evidence type="ECO:0000313" key="1">
    <source>
        <dbReference type="EMBL" id="RWZ51541.1"/>
    </source>
</evidence>